<dbReference type="PANTHER" id="PTHR38434:SF1">
    <property type="entry name" value="BLL2549 PROTEIN"/>
    <property type="match status" value="1"/>
</dbReference>
<gene>
    <name evidence="2" type="ORF">F3B98_33750</name>
</gene>
<comment type="caution">
    <text evidence="2">The sequence shown here is derived from an EMBL/GenBank/DDBJ whole genome shotgun (WGS) entry which is preliminary data.</text>
</comment>
<dbReference type="Pfam" id="PF10101">
    <property type="entry name" value="DUF2339"/>
    <property type="match status" value="1"/>
</dbReference>
<reference evidence="2 3" key="1">
    <citation type="journal article" date="2019" name="Nat. Med.">
        <title>A library of human gut bacterial isolates paired with longitudinal multiomics data enables mechanistic microbiome research.</title>
        <authorList>
            <person name="Poyet M."/>
            <person name="Groussin M."/>
            <person name="Gibbons S.M."/>
            <person name="Avila-Pacheco J."/>
            <person name="Jiang X."/>
            <person name="Kearney S.M."/>
            <person name="Perrotta A.R."/>
            <person name="Berdy B."/>
            <person name="Zhao S."/>
            <person name="Lieberman T.D."/>
            <person name="Swanson P.K."/>
            <person name="Smith M."/>
            <person name="Roesemann S."/>
            <person name="Alexander J.E."/>
            <person name="Rich S.A."/>
            <person name="Livny J."/>
            <person name="Vlamakis H."/>
            <person name="Clish C."/>
            <person name="Bullock K."/>
            <person name="Deik A."/>
            <person name="Scott J."/>
            <person name="Pierce K.A."/>
            <person name="Xavier R.J."/>
            <person name="Alm E.J."/>
        </authorList>
    </citation>
    <scope>NUCLEOTIDE SEQUENCE [LARGE SCALE GENOMIC DNA]</scope>
    <source>
        <strain evidence="2 3">BIOML-A14</strain>
    </source>
</reference>
<keyword evidence="1" id="KW-0812">Transmembrane</keyword>
<keyword evidence="1" id="KW-1133">Transmembrane helix</keyword>
<sequence>MGELYGTCALLAAVLFFVLLQKFESRFGKVDKELGEIKKRMDDLLKAQEKMASGPVRAKEDVTAETLDNTDILPYVTEELPDSTVTALKEEKAVEEKAVEGIQPIMAETTPQKLNASLEKESAEATLQETSPEAPLEIPSVSKRKQVNYEKFIGENLFGKIGILVFVIGVGFFVKYAIDKDWINETLRTVLGFLTGSALLVVAERLQKKYRTFSSLLAGGAFAVFYLTVA</sequence>
<evidence type="ECO:0000313" key="2">
    <source>
        <dbReference type="EMBL" id="KAA4643749.1"/>
    </source>
</evidence>
<dbReference type="Proteomes" id="UP000435985">
    <property type="component" value="Unassembled WGS sequence"/>
</dbReference>
<feature type="transmembrane region" description="Helical" evidence="1">
    <location>
        <begin position="186"/>
        <end position="203"/>
    </location>
</feature>
<feature type="transmembrane region" description="Helical" evidence="1">
    <location>
        <begin position="210"/>
        <end position="229"/>
    </location>
</feature>
<feature type="transmembrane region" description="Helical" evidence="1">
    <location>
        <begin position="152"/>
        <end position="174"/>
    </location>
</feature>
<accession>A0A642C227</accession>
<organism evidence="2 3">
    <name type="scientific">Bacteroides ovatus</name>
    <dbReference type="NCBI Taxonomy" id="28116"/>
    <lineage>
        <taxon>Bacteria</taxon>
        <taxon>Pseudomonadati</taxon>
        <taxon>Bacteroidota</taxon>
        <taxon>Bacteroidia</taxon>
        <taxon>Bacteroidales</taxon>
        <taxon>Bacteroidaceae</taxon>
        <taxon>Bacteroides</taxon>
    </lineage>
</organism>
<evidence type="ECO:0000256" key="1">
    <source>
        <dbReference type="SAM" id="Phobius"/>
    </source>
</evidence>
<dbReference type="PANTHER" id="PTHR38434">
    <property type="entry name" value="BLL2549 PROTEIN"/>
    <property type="match status" value="1"/>
</dbReference>
<feature type="transmembrane region" description="Helical" evidence="1">
    <location>
        <begin position="6"/>
        <end position="23"/>
    </location>
</feature>
<keyword evidence="1" id="KW-0472">Membrane</keyword>
<dbReference type="InterPro" id="IPR019286">
    <property type="entry name" value="DUF2339_TM"/>
</dbReference>
<protein>
    <submittedName>
        <fullName evidence="2">DUF2339 domain-containing protein</fullName>
    </submittedName>
</protein>
<proteinExistence type="predicted"/>
<feature type="non-terminal residue" evidence="2">
    <location>
        <position position="230"/>
    </location>
</feature>
<dbReference type="AlphaFoldDB" id="A0A642C227"/>
<evidence type="ECO:0000313" key="3">
    <source>
        <dbReference type="Proteomes" id="UP000435985"/>
    </source>
</evidence>
<dbReference type="EMBL" id="VWFO01000812">
    <property type="protein sequence ID" value="KAA4643749.1"/>
    <property type="molecule type" value="Genomic_DNA"/>
</dbReference>
<name>A0A642C227_BACOV</name>